<evidence type="ECO:0000313" key="2">
    <source>
        <dbReference type="Proteomes" id="UP001209878"/>
    </source>
</evidence>
<keyword evidence="2" id="KW-1185">Reference proteome</keyword>
<name>A0AAD9UCV4_RIDPI</name>
<dbReference type="PANTHER" id="PTHR21541">
    <property type="entry name" value="BTB POZ DOMAIN CONTAINING 12"/>
    <property type="match status" value="1"/>
</dbReference>
<dbReference type="GO" id="GO:0033557">
    <property type="term" value="C:Slx1-Slx4 complex"/>
    <property type="evidence" value="ECO:0007669"/>
    <property type="project" value="TreeGrafter"/>
</dbReference>
<dbReference type="EMBL" id="JAODUO010000259">
    <property type="protein sequence ID" value="KAK2184625.1"/>
    <property type="molecule type" value="Genomic_DNA"/>
</dbReference>
<comment type="caution">
    <text evidence="1">The sequence shown here is derived from an EMBL/GenBank/DDBJ whole genome shotgun (WGS) entry which is preliminary data.</text>
</comment>
<proteinExistence type="predicted"/>
<protein>
    <recommendedName>
        <fullName evidence="3">BTB domain-containing protein</fullName>
    </recommendedName>
</protein>
<dbReference type="InterPro" id="IPR011333">
    <property type="entry name" value="SKP1/BTB/POZ_sf"/>
</dbReference>
<organism evidence="1 2">
    <name type="scientific">Ridgeia piscesae</name>
    <name type="common">Tubeworm</name>
    <dbReference type="NCBI Taxonomy" id="27915"/>
    <lineage>
        <taxon>Eukaryota</taxon>
        <taxon>Metazoa</taxon>
        <taxon>Spiralia</taxon>
        <taxon>Lophotrochozoa</taxon>
        <taxon>Annelida</taxon>
        <taxon>Polychaeta</taxon>
        <taxon>Sedentaria</taxon>
        <taxon>Canalipalpata</taxon>
        <taxon>Sabellida</taxon>
        <taxon>Siboglinidae</taxon>
        <taxon>Ridgeia</taxon>
    </lineage>
</organism>
<dbReference type="AlphaFoldDB" id="A0AAD9UCV4"/>
<dbReference type="SUPFAM" id="SSF54695">
    <property type="entry name" value="POZ domain"/>
    <property type="match status" value="1"/>
</dbReference>
<evidence type="ECO:0000313" key="1">
    <source>
        <dbReference type="EMBL" id="KAK2184625.1"/>
    </source>
</evidence>
<dbReference type="PANTHER" id="PTHR21541:SF3">
    <property type="entry name" value="STRUCTURE-SPECIFIC ENDONUCLEASE SUBUNIT SLX4"/>
    <property type="match status" value="1"/>
</dbReference>
<gene>
    <name evidence="1" type="ORF">NP493_258g06013</name>
</gene>
<evidence type="ECO:0008006" key="3">
    <source>
        <dbReference type="Google" id="ProtNLM"/>
    </source>
</evidence>
<dbReference type="Gene3D" id="3.30.710.10">
    <property type="entry name" value="Potassium Channel Kv1.1, Chain A"/>
    <property type="match status" value="1"/>
</dbReference>
<sequence length="311" mass="33913">TFIALTCGFPNSLDEGLQLAVALSTSLQEEQERQAREECIISETTDVVVSIEKPTIPDAFKVLMSPKKSNPTKRDKRRPMKAPSILTHSVEETKRRLMARLTSLVLPQAEADCLTTSTGHQQFRDTQLGATYTIVCSTANDPSVVPLWERGSHEGGVPVDASLYYVSQLMPPPSGTRAASSLDQSAAQTSTRLCCLPATQTATVLCELAEEAGQSQLSHDGTVIEDDTGDVSNHPEPAGYCQEHQESRVYRATDTLLGALAKMVNNPALSDITLRVQQGRELHAHKFMLIARCPRLLEVGEIQGKVRGLFD</sequence>
<dbReference type="GO" id="GO:0000712">
    <property type="term" value="P:resolution of meiotic recombination intermediates"/>
    <property type="evidence" value="ECO:0007669"/>
    <property type="project" value="TreeGrafter"/>
</dbReference>
<reference evidence="1" key="1">
    <citation type="journal article" date="2023" name="Mol. Biol. Evol.">
        <title>Third-Generation Sequencing Reveals the Adaptive Role of the Epigenome in Three Deep-Sea Polychaetes.</title>
        <authorList>
            <person name="Perez M."/>
            <person name="Aroh O."/>
            <person name="Sun Y."/>
            <person name="Lan Y."/>
            <person name="Juniper S.K."/>
            <person name="Young C.R."/>
            <person name="Angers B."/>
            <person name="Qian P.Y."/>
        </authorList>
    </citation>
    <scope>NUCLEOTIDE SEQUENCE</scope>
    <source>
        <strain evidence="1">R07B-5</strain>
    </source>
</reference>
<dbReference type="Proteomes" id="UP001209878">
    <property type="component" value="Unassembled WGS sequence"/>
</dbReference>
<feature type="non-terminal residue" evidence="1">
    <location>
        <position position="1"/>
    </location>
</feature>
<accession>A0AAD9UCV4</accession>